<dbReference type="Proteomes" id="UP000814140">
    <property type="component" value="Unassembled WGS sequence"/>
</dbReference>
<name>A0ACB8TGB7_9AGAM</name>
<proteinExistence type="predicted"/>
<organism evidence="1 2">
    <name type="scientific">Artomyces pyxidatus</name>
    <dbReference type="NCBI Taxonomy" id="48021"/>
    <lineage>
        <taxon>Eukaryota</taxon>
        <taxon>Fungi</taxon>
        <taxon>Dikarya</taxon>
        <taxon>Basidiomycota</taxon>
        <taxon>Agaricomycotina</taxon>
        <taxon>Agaricomycetes</taxon>
        <taxon>Russulales</taxon>
        <taxon>Auriscalpiaceae</taxon>
        <taxon>Artomyces</taxon>
    </lineage>
</organism>
<evidence type="ECO:0000313" key="2">
    <source>
        <dbReference type="Proteomes" id="UP000814140"/>
    </source>
</evidence>
<gene>
    <name evidence="1" type="ORF">BV25DRAFT_1835152</name>
</gene>
<comment type="caution">
    <text evidence="1">The sequence shown here is derived from an EMBL/GenBank/DDBJ whole genome shotgun (WGS) entry which is preliminary data.</text>
</comment>
<accession>A0ACB8TGB7</accession>
<reference evidence="1" key="1">
    <citation type="submission" date="2021-03" db="EMBL/GenBank/DDBJ databases">
        <authorList>
            <consortium name="DOE Joint Genome Institute"/>
            <person name="Ahrendt S."/>
            <person name="Looney B.P."/>
            <person name="Miyauchi S."/>
            <person name="Morin E."/>
            <person name="Drula E."/>
            <person name="Courty P.E."/>
            <person name="Chicoki N."/>
            <person name="Fauchery L."/>
            <person name="Kohler A."/>
            <person name="Kuo A."/>
            <person name="Labutti K."/>
            <person name="Pangilinan J."/>
            <person name="Lipzen A."/>
            <person name="Riley R."/>
            <person name="Andreopoulos W."/>
            <person name="He G."/>
            <person name="Johnson J."/>
            <person name="Barry K.W."/>
            <person name="Grigoriev I.V."/>
            <person name="Nagy L."/>
            <person name="Hibbett D."/>
            <person name="Henrissat B."/>
            <person name="Matheny P.B."/>
            <person name="Labbe J."/>
            <person name="Martin F."/>
        </authorList>
    </citation>
    <scope>NUCLEOTIDE SEQUENCE</scope>
    <source>
        <strain evidence="1">HHB10654</strain>
    </source>
</reference>
<dbReference type="EMBL" id="MU277190">
    <property type="protein sequence ID" value="KAI0067501.1"/>
    <property type="molecule type" value="Genomic_DNA"/>
</dbReference>
<sequence>MYPFEVTDPHGTIHHTQFYPSGTMRHIFSPERSPSPVAHLSSMRNVFPPEVAETSSSEDRQAQDCEALPEQTATSRVERDACLERKKSTSHGAKQSNAGPSNPPSASRNQDDRIARPSGSLSKPGSGGYSLASVLGWETKEYRALQVWYMHIVLDAVLIRRPEEDS</sequence>
<reference evidence="1" key="2">
    <citation type="journal article" date="2022" name="New Phytol.">
        <title>Evolutionary transition to the ectomycorrhizal habit in the genomes of a hyperdiverse lineage of mushroom-forming fungi.</title>
        <authorList>
            <person name="Looney B."/>
            <person name="Miyauchi S."/>
            <person name="Morin E."/>
            <person name="Drula E."/>
            <person name="Courty P.E."/>
            <person name="Kohler A."/>
            <person name="Kuo A."/>
            <person name="LaButti K."/>
            <person name="Pangilinan J."/>
            <person name="Lipzen A."/>
            <person name="Riley R."/>
            <person name="Andreopoulos W."/>
            <person name="He G."/>
            <person name="Johnson J."/>
            <person name="Nolan M."/>
            <person name="Tritt A."/>
            <person name="Barry K.W."/>
            <person name="Grigoriev I.V."/>
            <person name="Nagy L.G."/>
            <person name="Hibbett D."/>
            <person name="Henrissat B."/>
            <person name="Matheny P.B."/>
            <person name="Labbe J."/>
            <person name="Martin F.M."/>
        </authorList>
    </citation>
    <scope>NUCLEOTIDE SEQUENCE</scope>
    <source>
        <strain evidence="1">HHB10654</strain>
    </source>
</reference>
<keyword evidence="2" id="KW-1185">Reference proteome</keyword>
<evidence type="ECO:0000313" key="1">
    <source>
        <dbReference type="EMBL" id="KAI0067501.1"/>
    </source>
</evidence>
<protein>
    <submittedName>
        <fullName evidence="1">Uncharacterized protein</fullName>
    </submittedName>
</protein>